<evidence type="ECO:0000256" key="1">
    <source>
        <dbReference type="PROSITE-ProRule" id="PRU00023"/>
    </source>
</evidence>
<dbReference type="Proteomes" id="UP000005447">
    <property type="component" value="Unassembled WGS sequence"/>
</dbReference>
<keyword evidence="1" id="KW-0040">ANK repeat</keyword>
<feature type="region of interest" description="Disordered" evidence="2">
    <location>
        <begin position="67"/>
        <end position="222"/>
    </location>
</feature>
<accession>H0VGX5</accession>
<proteinExistence type="predicted"/>
<dbReference type="Pfam" id="PF00023">
    <property type="entry name" value="Ank"/>
    <property type="match status" value="1"/>
</dbReference>
<gene>
    <name evidence="3" type="primary">Ankrd53</name>
</gene>
<evidence type="ECO:0000313" key="3">
    <source>
        <dbReference type="Ensembl" id="ENSCPOP00000009386.3"/>
    </source>
</evidence>
<dbReference type="PRINTS" id="PR01415">
    <property type="entry name" value="ANKYRIN"/>
</dbReference>
<dbReference type="Pfam" id="PF12796">
    <property type="entry name" value="Ank_2"/>
    <property type="match status" value="1"/>
</dbReference>
<protein>
    <submittedName>
        <fullName evidence="3">Uncharacterized protein</fullName>
    </submittedName>
</protein>
<dbReference type="GeneID" id="100716909"/>
<feature type="repeat" description="ANK" evidence="1">
    <location>
        <begin position="290"/>
        <end position="326"/>
    </location>
</feature>
<dbReference type="InterPro" id="IPR042335">
    <property type="entry name" value="ANKRD53"/>
</dbReference>
<dbReference type="RefSeq" id="XP_003468971.1">
    <property type="nucleotide sequence ID" value="XM_003468923.3"/>
</dbReference>
<sequence>MSSGDVERRSDGDLISTLYCSVLYVCNEDRRWARCCLRGSGPGSWATGVGPDQAAGWWWAGVSGLQTSASPASESTRPLRPGRVLPPWLPAAERTPRGARREARPARPGPRLGRRVAAWPRPPRARALPGRSRGPRTREGESGGERGLAAGRRRRTSLRTSPRAASRPSCPGGWSEGGRRRAGTLPPGGRAGSGARGGGRGPVSPAALTPALADSSSSVSESSRNHSQLFAAAVGNEEWLRFCLNRDQGEIRSDRKGFTAIHFAAQRGNLVCMKILIEEYKVPVDLRTNRRQTPLHLVIRKDNETLAVPCIHYLLKKGAAINTAAANGFTALHLAARDGLLDCIKVLVQSGANVHAQDSMGCKPIDYCKIWNHRACARFLKDAMWKRDKKDFACEMRKLKRLKDQLTLMERSYLIQHQKEHQLLIEADFRKWLHQKLLQSQVSNAKQEAGAPTCPKALSETPGSQIPRNICQFMEAHLQSMPQPKVPPKPIYRQPKIIRPKLWDLSTNLARSRPPIICCPQDIRMGLHPDPCQEYDLYSFLEVTQDPHGGAQLRTVDGHLVTPVPQLPFEVIVRILHPWKQPYRMKVPKGFYVKSILDVPRKRHFGQDIFWTDTMAMNLRQTFDDAFLAAMQAHQGLPALPSSPAPQ</sequence>
<dbReference type="CTD" id="79998"/>
<keyword evidence="4" id="KW-1185">Reference proteome</keyword>
<reference evidence="4" key="1">
    <citation type="journal article" date="2011" name="Nature">
        <title>A high-resolution map of human evolutionary constraint using 29 mammals.</title>
        <authorList>
            <person name="Lindblad-Toh K."/>
            <person name="Garber M."/>
            <person name="Zuk O."/>
            <person name="Lin M.F."/>
            <person name="Parker B.J."/>
            <person name="Washietl S."/>
            <person name="Kheradpour P."/>
            <person name="Ernst J."/>
            <person name="Jordan G."/>
            <person name="Mauceli E."/>
            <person name="Ward L.D."/>
            <person name="Lowe C.B."/>
            <person name="Holloway A.K."/>
            <person name="Clamp M."/>
            <person name="Gnerre S."/>
            <person name="Alfoldi J."/>
            <person name="Beal K."/>
            <person name="Chang J."/>
            <person name="Clawson H."/>
            <person name="Cuff J."/>
            <person name="Di Palma F."/>
            <person name="Fitzgerald S."/>
            <person name="Flicek P."/>
            <person name="Guttman M."/>
            <person name="Hubisz M.J."/>
            <person name="Jaffe D.B."/>
            <person name="Jungreis I."/>
            <person name="Kent W.J."/>
            <person name="Kostka D."/>
            <person name="Lara M."/>
            <person name="Martins A.L."/>
            <person name="Massingham T."/>
            <person name="Moltke I."/>
            <person name="Raney B.J."/>
            <person name="Rasmussen M.D."/>
            <person name="Robinson J."/>
            <person name="Stark A."/>
            <person name="Vilella A.J."/>
            <person name="Wen J."/>
            <person name="Xie X."/>
            <person name="Zody M.C."/>
            <person name="Baldwin J."/>
            <person name="Bloom T."/>
            <person name="Chin C.W."/>
            <person name="Heiman D."/>
            <person name="Nicol R."/>
            <person name="Nusbaum C."/>
            <person name="Young S."/>
            <person name="Wilkinson J."/>
            <person name="Worley K.C."/>
            <person name="Kovar C.L."/>
            <person name="Muzny D.M."/>
            <person name="Gibbs R.A."/>
            <person name="Cree A."/>
            <person name="Dihn H.H."/>
            <person name="Fowler G."/>
            <person name="Jhangiani S."/>
            <person name="Joshi V."/>
            <person name="Lee S."/>
            <person name="Lewis L.R."/>
            <person name="Nazareth L.V."/>
            <person name="Okwuonu G."/>
            <person name="Santibanez J."/>
            <person name="Warren W.C."/>
            <person name="Mardis E.R."/>
            <person name="Weinstock G.M."/>
            <person name="Wilson R.K."/>
            <person name="Delehaunty K."/>
            <person name="Dooling D."/>
            <person name="Fronik C."/>
            <person name="Fulton L."/>
            <person name="Fulton B."/>
            <person name="Graves T."/>
            <person name="Minx P."/>
            <person name="Sodergren E."/>
            <person name="Birney E."/>
            <person name="Margulies E.H."/>
            <person name="Herrero J."/>
            <person name="Green E.D."/>
            <person name="Haussler D."/>
            <person name="Siepel A."/>
            <person name="Goldman N."/>
            <person name="Pollard K.S."/>
            <person name="Pedersen J.S."/>
            <person name="Lander E.S."/>
            <person name="Kellis M."/>
        </authorList>
    </citation>
    <scope>NUCLEOTIDE SEQUENCE [LARGE SCALE GENOMIC DNA]</scope>
    <source>
        <strain evidence="4">2N</strain>
    </source>
</reference>
<dbReference type="InParanoid" id="H0VGX5"/>
<dbReference type="eggNOG" id="KOG4177">
    <property type="taxonomic scope" value="Eukaryota"/>
</dbReference>
<dbReference type="GO" id="GO:0031116">
    <property type="term" value="P:positive regulation of microtubule polymerization"/>
    <property type="evidence" value="ECO:0007669"/>
    <property type="project" value="TreeGrafter"/>
</dbReference>
<reference evidence="3" key="2">
    <citation type="submission" date="2025-08" db="UniProtKB">
        <authorList>
            <consortium name="Ensembl"/>
        </authorList>
    </citation>
    <scope>IDENTIFICATION</scope>
    <source>
        <strain evidence="3">2N</strain>
    </source>
</reference>
<dbReference type="KEGG" id="cpoc:100716909"/>
<dbReference type="Ensembl" id="ENSCPOT00000010545.3">
    <property type="protein sequence ID" value="ENSCPOP00000009386.3"/>
    <property type="gene ID" value="ENSCPOG00000010451.4"/>
</dbReference>
<dbReference type="SMART" id="SM00248">
    <property type="entry name" value="ANK"/>
    <property type="match status" value="3"/>
</dbReference>
<dbReference type="Bgee" id="ENSCPOG00000010451">
    <property type="expression patterns" value="Expressed in testis"/>
</dbReference>
<dbReference type="EMBL" id="AAKN02036888">
    <property type="status" value="NOT_ANNOTATED_CDS"/>
    <property type="molecule type" value="Genomic_DNA"/>
</dbReference>
<feature type="compositionally biased region" description="Low complexity" evidence="2">
    <location>
        <begin position="109"/>
        <end position="132"/>
    </location>
</feature>
<feature type="repeat" description="ANK" evidence="1">
    <location>
        <begin position="327"/>
        <end position="359"/>
    </location>
</feature>
<dbReference type="PANTHER" id="PTHR24160">
    <property type="entry name" value="ANKYRIN REPEAT DOMAIN-CONTAINING PROTEIN 53"/>
    <property type="match status" value="1"/>
</dbReference>
<feature type="compositionally biased region" description="Gly residues" evidence="2">
    <location>
        <begin position="189"/>
        <end position="201"/>
    </location>
</feature>
<evidence type="ECO:0000256" key="2">
    <source>
        <dbReference type="SAM" id="MobiDB-lite"/>
    </source>
</evidence>
<dbReference type="VEuPathDB" id="HostDB:ENSCPOG00000010451"/>
<dbReference type="PROSITE" id="PS50297">
    <property type="entry name" value="ANK_REP_REGION"/>
    <property type="match status" value="2"/>
</dbReference>
<dbReference type="GO" id="GO:0060236">
    <property type="term" value="P:regulation of mitotic spindle organization"/>
    <property type="evidence" value="ECO:0007669"/>
    <property type="project" value="TreeGrafter"/>
</dbReference>
<dbReference type="PANTHER" id="PTHR24160:SF1">
    <property type="entry name" value="ANKYRIN REPEAT DOMAIN-CONTAINING PROTEIN 53"/>
    <property type="match status" value="1"/>
</dbReference>
<feature type="compositionally biased region" description="Basic and acidic residues" evidence="2">
    <location>
        <begin position="94"/>
        <end position="105"/>
    </location>
</feature>
<feature type="compositionally biased region" description="Low complexity" evidence="2">
    <location>
        <begin position="158"/>
        <end position="169"/>
    </location>
</feature>
<feature type="compositionally biased region" description="Polar residues" evidence="2">
    <location>
        <begin position="67"/>
        <end position="76"/>
    </location>
</feature>
<dbReference type="GO" id="GO:1902412">
    <property type="term" value="P:regulation of mitotic cytokinesis"/>
    <property type="evidence" value="ECO:0007669"/>
    <property type="project" value="InterPro"/>
</dbReference>
<feature type="repeat" description="ANK" evidence="1">
    <location>
        <begin position="256"/>
        <end position="278"/>
    </location>
</feature>
<dbReference type="GeneTree" id="ENSGT00390000005650"/>
<dbReference type="SUPFAM" id="SSF48403">
    <property type="entry name" value="Ankyrin repeat"/>
    <property type="match status" value="1"/>
</dbReference>
<evidence type="ECO:0000313" key="4">
    <source>
        <dbReference type="Proteomes" id="UP000005447"/>
    </source>
</evidence>
<dbReference type="FunCoup" id="H0VGX5">
    <property type="interactions" value="37"/>
</dbReference>
<dbReference type="Gene3D" id="1.25.40.20">
    <property type="entry name" value="Ankyrin repeat-containing domain"/>
    <property type="match status" value="1"/>
</dbReference>
<dbReference type="GO" id="GO:0000922">
    <property type="term" value="C:spindle pole"/>
    <property type="evidence" value="ECO:0007669"/>
    <property type="project" value="TreeGrafter"/>
</dbReference>
<name>H0VGX5_CAVPO</name>
<dbReference type="InterPro" id="IPR036770">
    <property type="entry name" value="Ankyrin_rpt-contain_sf"/>
</dbReference>
<dbReference type="STRING" id="10141.ENSCPOP00000009386"/>
<dbReference type="HOGENOM" id="CLU_038440_0_0_1"/>
<organism evidence="3 4">
    <name type="scientific">Cavia porcellus</name>
    <name type="common">Guinea pig</name>
    <dbReference type="NCBI Taxonomy" id="10141"/>
    <lineage>
        <taxon>Eukaryota</taxon>
        <taxon>Metazoa</taxon>
        <taxon>Chordata</taxon>
        <taxon>Craniata</taxon>
        <taxon>Vertebrata</taxon>
        <taxon>Euteleostomi</taxon>
        <taxon>Mammalia</taxon>
        <taxon>Eutheria</taxon>
        <taxon>Euarchontoglires</taxon>
        <taxon>Glires</taxon>
        <taxon>Rodentia</taxon>
        <taxon>Hystricomorpha</taxon>
        <taxon>Caviidae</taxon>
        <taxon>Cavia</taxon>
    </lineage>
</organism>
<dbReference type="GO" id="GO:0007080">
    <property type="term" value="P:mitotic metaphase chromosome alignment"/>
    <property type="evidence" value="ECO:0007669"/>
    <property type="project" value="TreeGrafter"/>
</dbReference>
<dbReference type="OrthoDB" id="10254927at2759"/>
<dbReference type="AlphaFoldDB" id="H0VGX5"/>
<dbReference type="InterPro" id="IPR002110">
    <property type="entry name" value="Ankyrin_rpt"/>
</dbReference>
<reference evidence="3" key="3">
    <citation type="submission" date="2025-09" db="UniProtKB">
        <authorList>
            <consortium name="Ensembl"/>
        </authorList>
    </citation>
    <scope>IDENTIFICATION</scope>
    <source>
        <strain evidence="3">2N</strain>
    </source>
</reference>
<dbReference type="PROSITE" id="PS50088">
    <property type="entry name" value="ANK_REPEAT"/>
    <property type="match status" value="3"/>
</dbReference>